<keyword evidence="6" id="KW-1003">Cell membrane</keyword>
<evidence type="ECO:0000256" key="6">
    <source>
        <dbReference type="HAMAP-Rule" id="MF_00728"/>
    </source>
</evidence>
<keyword evidence="2 6" id="KW-1133">Transmembrane helix</keyword>
<evidence type="ECO:0000256" key="1">
    <source>
        <dbReference type="ARBA" id="ARBA00022692"/>
    </source>
</evidence>
<dbReference type="Proteomes" id="UP001597267">
    <property type="component" value="Unassembled WGS sequence"/>
</dbReference>
<gene>
    <name evidence="6" type="primary">ezrA</name>
    <name evidence="8" type="ORF">ACFQ5M_03260</name>
</gene>
<feature type="topological domain" description="Cytoplasmic" evidence="6">
    <location>
        <begin position="23"/>
        <end position="570"/>
    </location>
</feature>
<name>A0ABW4J3Z4_9LACO</name>
<evidence type="ECO:0000256" key="5">
    <source>
        <dbReference type="ARBA" id="ARBA00023210"/>
    </source>
</evidence>
<comment type="function">
    <text evidence="6">Negative regulator of FtsZ ring formation; modulates the frequency and position of FtsZ ring formation. Inhibits FtsZ ring formation at polar sites. Interacts either with FtsZ or with one of its binding partners to promote depolymerization.</text>
</comment>
<dbReference type="RefSeq" id="WP_164507017.1">
    <property type="nucleotide sequence ID" value="NZ_JBHTOP010000005.1"/>
</dbReference>
<dbReference type="HAMAP" id="MF_00728">
    <property type="entry name" value="EzrA"/>
    <property type="match status" value="1"/>
</dbReference>
<evidence type="ECO:0000256" key="7">
    <source>
        <dbReference type="SAM" id="Phobius"/>
    </source>
</evidence>
<keyword evidence="6" id="KW-0131">Cell cycle</keyword>
<reference evidence="9" key="1">
    <citation type="journal article" date="2019" name="Int. J. Syst. Evol. Microbiol.">
        <title>The Global Catalogue of Microorganisms (GCM) 10K type strain sequencing project: providing services to taxonomists for standard genome sequencing and annotation.</title>
        <authorList>
            <consortium name="The Broad Institute Genomics Platform"/>
            <consortium name="The Broad Institute Genome Sequencing Center for Infectious Disease"/>
            <person name="Wu L."/>
            <person name="Ma J."/>
        </authorList>
    </citation>
    <scope>NUCLEOTIDE SEQUENCE [LARGE SCALE GENOMIC DNA]</scope>
    <source>
        <strain evidence="9">CCM 8896</strain>
    </source>
</reference>
<feature type="coiled-coil region" evidence="6">
    <location>
        <begin position="106"/>
        <end position="212"/>
    </location>
</feature>
<organism evidence="8 9">
    <name type="scientific">Agrilactobacillus yilanensis</name>
    <dbReference type="NCBI Taxonomy" id="2485997"/>
    <lineage>
        <taxon>Bacteria</taxon>
        <taxon>Bacillati</taxon>
        <taxon>Bacillota</taxon>
        <taxon>Bacilli</taxon>
        <taxon>Lactobacillales</taxon>
        <taxon>Lactobacillaceae</taxon>
        <taxon>Agrilactobacillus</taxon>
    </lineage>
</organism>
<protein>
    <recommendedName>
        <fullName evidence="6">Septation ring formation regulator EzrA</fullName>
    </recommendedName>
</protein>
<keyword evidence="6" id="KW-0132">Cell division</keyword>
<feature type="coiled-coil region" evidence="6">
    <location>
        <begin position="456"/>
        <end position="490"/>
    </location>
</feature>
<keyword evidence="4 6" id="KW-0472">Membrane</keyword>
<dbReference type="EMBL" id="JBHTOP010000005">
    <property type="protein sequence ID" value="MFD1671112.1"/>
    <property type="molecule type" value="Genomic_DNA"/>
</dbReference>
<keyword evidence="5 6" id="KW-0717">Septation</keyword>
<keyword evidence="1 6" id="KW-0812">Transmembrane</keyword>
<comment type="caution">
    <text evidence="8">The sequence shown here is derived from an EMBL/GenBank/DDBJ whole genome shotgun (WGS) entry which is preliminary data.</text>
</comment>
<feature type="topological domain" description="Extracellular" evidence="6">
    <location>
        <begin position="1"/>
        <end position="3"/>
    </location>
</feature>
<evidence type="ECO:0000256" key="4">
    <source>
        <dbReference type="ARBA" id="ARBA00023136"/>
    </source>
</evidence>
<feature type="transmembrane region" description="Helical" evidence="7">
    <location>
        <begin position="6"/>
        <end position="24"/>
    </location>
</feature>
<sequence length="570" mass="65183">MLYFLVAVAILALAAYILVIYQIGSNRKKIKILETRQLELANHPQDGKIQKIDALNLSGESLSSYQKWGTTYHTLTTAGFDKINEILTTAQDDNSMVHFPTSKKVIRQAESALGDAEKQMAEVSEAFDKILEKAKQNEQKVAALKARHQDLRKQLLTQSFAFGPALTALENQLTTIENGFDNAEKLNHSSDYLEEQNALNQVDKQIDQLEAHIIAVRPLYAQVVNDFTSQLDEQQQGFDVLRKQQFLFPAVDVPGEIAKLRRFQMTTLQILGQLDIDMVKNRNKQEGEKIDHIYEVMQTEIDSQTFVKAEQDRLNQFFAHAQRQNQNLLNELDHLNQSYIFTNDELTTTQALRQKLHELQSSFDQDIQAVAEKNAIYSVVAADFKKYRETLKETETTQVSIHEKVAALHKGEQLALTSVKDFEATVRNVKRRVSQFNLPGLSKDYLDFYYVVVDEVNQLKHDLNQVKIDLDQITKQLMLTQKDIDLLKQKTEDLIDAAYLGQQMLQYANKYRSENTDVANAVSDATHLFNIEYNYSAALDRVATVIEQLEPGAYKKIEDSYYQSKKNSLV</sequence>
<evidence type="ECO:0000256" key="2">
    <source>
        <dbReference type="ARBA" id="ARBA00022989"/>
    </source>
</evidence>
<dbReference type="InterPro" id="IPR010379">
    <property type="entry name" value="EzrA"/>
</dbReference>
<evidence type="ECO:0000313" key="9">
    <source>
        <dbReference type="Proteomes" id="UP001597267"/>
    </source>
</evidence>
<accession>A0ABW4J3Z4</accession>
<dbReference type="Pfam" id="PF06160">
    <property type="entry name" value="EzrA"/>
    <property type="match status" value="1"/>
</dbReference>
<evidence type="ECO:0000313" key="8">
    <source>
        <dbReference type="EMBL" id="MFD1671112.1"/>
    </source>
</evidence>
<proteinExistence type="inferred from homology"/>
<comment type="similarity">
    <text evidence="6">Belongs to the EzrA family.</text>
</comment>
<keyword evidence="3 6" id="KW-0175">Coiled coil</keyword>
<evidence type="ECO:0000256" key="3">
    <source>
        <dbReference type="ARBA" id="ARBA00023054"/>
    </source>
</evidence>
<comment type="subcellular location">
    <subcellularLocation>
        <location evidence="6">Cell membrane</location>
        <topology evidence="6">Single-pass membrane protein</topology>
    </subcellularLocation>
    <text evidence="6">Colocalized with FtsZ to the nascent septal site.</text>
</comment>
<keyword evidence="9" id="KW-1185">Reference proteome</keyword>